<accession>A0A8H1L0Q2</accession>
<proteinExistence type="predicted"/>
<feature type="domain" description="Colicin D immunity protein" evidence="2">
    <location>
        <begin position="157"/>
        <end position="227"/>
    </location>
</feature>
<dbReference type="AlphaFoldDB" id="A0A8H1L0Q2"/>
<evidence type="ECO:0000313" key="4">
    <source>
        <dbReference type="Proteomes" id="UP000298111"/>
    </source>
</evidence>
<reference evidence="3 4" key="1">
    <citation type="submission" date="2018-10" db="EMBL/GenBank/DDBJ databases">
        <title>Isolation of pseudouridimycin from Streptomyces albus DSM 40763.</title>
        <authorList>
            <person name="Rosenqvist P."/>
            <person name="Metsae-Ketelae M."/>
            <person name="Virta P."/>
        </authorList>
    </citation>
    <scope>NUCLEOTIDE SEQUENCE [LARGE SCALE GENOMIC DNA]</scope>
    <source>
        <strain evidence="3 4">DSM 40763</strain>
    </source>
</reference>
<dbReference type="InterPro" id="IPR036471">
    <property type="entry name" value="Colicin_D_sf"/>
</dbReference>
<evidence type="ECO:0000259" key="2">
    <source>
        <dbReference type="Pfam" id="PF09204"/>
    </source>
</evidence>
<dbReference type="Proteomes" id="UP000298111">
    <property type="component" value="Unassembled WGS sequence"/>
</dbReference>
<gene>
    <name evidence="3" type="ORF">D8771_32260</name>
</gene>
<feature type="region of interest" description="Disordered" evidence="1">
    <location>
        <begin position="230"/>
        <end position="254"/>
    </location>
</feature>
<comment type="caution">
    <text evidence="3">The sequence shown here is derived from an EMBL/GenBank/DDBJ whole genome shotgun (WGS) entry which is preliminary data.</text>
</comment>
<dbReference type="Pfam" id="PF09204">
    <property type="entry name" value="Colicin_immun"/>
    <property type="match status" value="1"/>
</dbReference>
<dbReference type="GO" id="GO:0030153">
    <property type="term" value="P:bacteriocin immunity"/>
    <property type="evidence" value="ECO:0007669"/>
    <property type="project" value="InterPro"/>
</dbReference>
<protein>
    <recommendedName>
        <fullName evidence="2">Colicin D immunity protein domain-containing protein</fullName>
    </recommendedName>
</protein>
<dbReference type="GO" id="GO:0015643">
    <property type="term" value="F:toxic substance binding"/>
    <property type="evidence" value="ECO:0007669"/>
    <property type="project" value="InterPro"/>
</dbReference>
<evidence type="ECO:0000256" key="1">
    <source>
        <dbReference type="SAM" id="MobiDB-lite"/>
    </source>
</evidence>
<sequence length="254" mass="27716">MGMKLDSGLINRFYLGIRNAGVNHVLITRLDGEQPGQALPSLPATEEVLESHLAGQPPQLLAAAQDFSGALLFTSPGHAVLGETSPFLEKACPEGVDTARARFSRYARRLAGRWPNLPNVATQFFPSHAAWATPGAVDPGSHTARQIGLMRELAAGNIDPYEFSTSWFTERRAAAQDGERTHKHLARILDLVFTTVDDFPPTPALAEPGDLTEDELTRRIRRFLEELDALDASSPQEDNQCPLRTPDLTIATSP</sequence>
<dbReference type="Gene3D" id="1.20.120.650">
    <property type="entry name" value="Colicin D"/>
    <property type="match status" value="1"/>
</dbReference>
<evidence type="ECO:0000313" key="3">
    <source>
        <dbReference type="EMBL" id="TGG75676.1"/>
    </source>
</evidence>
<dbReference type="InterPro" id="IPR015287">
    <property type="entry name" value="Colicin_D_immunity_dom"/>
</dbReference>
<organism evidence="3 4">
    <name type="scientific">Streptomyces albus</name>
    <dbReference type="NCBI Taxonomy" id="1888"/>
    <lineage>
        <taxon>Bacteria</taxon>
        <taxon>Bacillati</taxon>
        <taxon>Actinomycetota</taxon>
        <taxon>Actinomycetes</taxon>
        <taxon>Kitasatosporales</taxon>
        <taxon>Streptomycetaceae</taxon>
        <taxon>Streptomyces</taxon>
    </lineage>
</organism>
<dbReference type="EMBL" id="RCIY01000114">
    <property type="protein sequence ID" value="TGG75676.1"/>
    <property type="molecule type" value="Genomic_DNA"/>
</dbReference>
<name>A0A8H1L0Q2_9ACTN</name>